<dbReference type="KEGG" id="otr:OTERR_05200"/>
<dbReference type="SUPFAM" id="SSF53271">
    <property type="entry name" value="PRTase-like"/>
    <property type="match status" value="1"/>
</dbReference>
<feature type="domain" description="Phosphoribosyltransferase" evidence="2">
    <location>
        <begin position="159"/>
        <end position="247"/>
    </location>
</feature>
<dbReference type="InterPro" id="IPR051910">
    <property type="entry name" value="ComF/GntX_DNA_util-trans"/>
</dbReference>
<dbReference type="RefSeq" id="WP_149424772.1">
    <property type="nucleotide sequence ID" value="NZ_CP022579.1"/>
</dbReference>
<dbReference type="InterPro" id="IPR044005">
    <property type="entry name" value="DZR_2"/>
</dbReference>
<dbReference type="Pfam" id="PF18912">
    <property type="entry name" value="DZR_2"/>
    <property type="match status" value="1"/>
</dbReference>
<sequence>MPIRLPSPRAALELLLDAVLPHDCPLCGAGLAAVPGKQPTALCPGCQADLPRLAEARCPVCAMPAADNQVCGDCLRHSPGFDTTFAVWPYAYPVNGLIQALKYGGRLDLATPLAHALHDQVCHPAVQPRWPRSGWDVVVPVPLHGERLRQRGYNQAQELARPLARLLCCPLWDDALHRVRATPAQAGESREERLKGVRTAFVAAEKVAELRVLLVDDVMTTGATADACAHALKVAGVAAVGVAVVARTLRD</sequence>
<accession>A0A5C1E4Z6</accession>
<dbReference type="Pfam" id="PF00156">
    <property type="entry name" value="Pribosyltran"/>
    <property type="match status" value="1"/>
</dbReference>
<dbReference type="AlphaFoldDB" id="A0A5C1E4Z6"/>
<dbReference type="PANTHER" id="PTHR47505">
    <property type="entry name" value="DNA UTILIZATION PROTEIN YHGH"/>
    <property type="match status" value="1"/>
</dbReference>
<dbReference type="PANTHER" id="PTHR47505:SF1">
    <property type="entry name" value="DNA UTILIZATION PROTEIN YHGH"/>
    <property type="match status" value="1"/>
</dbReference>
<evidence type="ECO:0008006" key="6">
    <source>
        <dbReference type="Google" id="ProtNLM"/>
    </source>
</evidence>
<gene>
    <name evidence="4" type="ORF">OTERR_05200</name>
</gene>
<reference evidence="4 5" key="1">
    <citation type="submission" date="2017-07" db="EMBL/GenBank/DDBJ databases">
        <title>Complete genome sequence of Oryzomicrobium terrae TPP412.</title>
        <authorList>
            <person name="Chiu L.-W."/>
            <person name="Lo K.-J."/>
            <person name="Tsai Y.-M."/>
            <person name="Lin S.-S."/>
            <person name="Kuo C.-H."/>
            <person name="Liu C.-T."/>
        </authorList>
    </citation>
    <scope>NUCLEOTIDE SEQUENCE [LARGE SCALE GENOMIC DNA]</scope>
    <source>
        <strain evidence="4 5">TPP412</strain>
    </source>
</reference>
<evidence type="ECO:0000313" key="4">
    <source>
        <dbReference type="EMBL" id="QEL63996.1"/>
    </source>
</evidence>
<name>A0A5C1E4Z6_9RHOO</name>
<dbReference type="Gene3D" id="3.40.50.2020">
    <property type="match status" value="1"/>
</dbReference>
<evidence type="ECO:0000313" key="5">
    <source>
        <dbReference type="Proteomes" id="UP000323671"/>
    </source>
</evidence>
<evidence type="ECO:0000256" key="1">
    <source>
        <dbReference type="ARBA" id="ARBA00008007"/>
    </source>
</evidence>
<organism evidence="4 5">
    <name type="scientific">Oryzomicrobium terrae</name>
    <dbReference type="NCBI Taxonomy" id="1735038"/>
    <lineage>
        <taxon>Bacteria</taxon>
        <taxon>Pseudomonadati</taxon>
        <taxon>Pseudomonadota</taxon>
        <taxon>Betaproteobacteria</taxon>
        <taxon>Rhodocyclales</taxon>
        <taxon>Rhodocyclaceae</taxon>
        <taxon>Oryzomicrobium</taxon>
    </lineage>
</organism>
<feature type="domain" description="Double zinc ribbon" evidence="3">
    <location>
        <begin position="15"/>
        <end position="75"/>
    </location>
</feature>
<proteinExistence type="inferred from homology"/>
<evidence type="ECO:0000259" key="2">
    <source>
        <dbReference type="Pfam" id="PF00156"/>
    </source>
</evidence>
<dbReference type="EMBL" id="CP022579">
    <property type="protein sequence ID" value="QEL63996.1"/>
    <property type="molecule type" value="Genomic_DNA"/>
</dbReference>
<dbReference type="InterPro" id="IPR029057">
    <property type="entry name" value="PRTase-like"/>
</dbReference>
<evidence type="ECO:0000259" key="3">
    <source>
        <dbReference type="Pfam" id="PF18912"/>
    </source>
</evidence>
<dbReference type="CDD" id="cd06223">
    <property type="entry name" value="PRTases_typeI"/>
    <property type="match status" value="1"/>
</dbReference>
<keyword evidence="5" id="KW-1185">Reference proteome</keyword>
<dbReference type="Proteomes" id="UP000323671">
    <property type="component" value="Chromosome"/>
</dbReference>
<protein>
    <recommendedName>
        <fullName evidence="6">Phosphoribosyltransferase domain-containing protein</fullName>
    </recommendedName>
</protein>
<dbReference type="InterPro" id="IPR000836">
    <property type="entry name" value="PRTase_dom"/>
</dbReference>
<comment type="similarity">
    <text evidence="1">Belongs to the ComF/GntX family.</text>
</comment>